<proteinExistence type="predicted"/>
<feature type="region of interest" description="Disordered" evidence="1">
    <location>
        <begin position="143"/>
        <end position="184"/>
    </location>
</feature>
<gene>
    <name evidence="2" type="ORF">K470DRAFT_103241</name>
</gene>
<sequence>MDQVDELTRRFAQSIALQPVHQQYQLQQEAERQAVCTSNNVGLIYYASGHYTATAHIRSETVMFEELLQQNSINPSTVSSSQMQLFHQVDQPQRDLLIELWKVPPLSGTLNDGSPTSMEREKAEAVSRYEVHTRQYLQSIGLVREGESKPLEDGAPRADGNNGASLLGSHTGLSGIQAEDEMEL</sequence>
<evidence type="ECO:0000313" key="2">
    <source>
        <dbReference type="EMBL" id="KAF2863491.1"/>
    </source>
</evidence>
<feature type="compositionally biased region" description="Basic and acidic residues" evidence="1">
    <location>
        <begin position="144"/>
        <end position="156"/>
    </location>
</feature>
<keyword evidence="3" id="KW-1185">Reference proteome</keyword>
<evidence type="ECO:0000313" key="3">
    <source>
        <dbReference type="Proteomes" id="UP000799421"/>
    </source>
</evidence>
<organism evidence="2 3">
    <name type="scientific">Piedraia hortae CBS 480.64</name>
    <dbReference type="NCBI Taxonomy" id="1314780"/>
    <lineage>
        <taxon>Eukaryota</taxon>
        <taxon>Fungi</taxon>
        <taxon>Dikarya</taxon>
        <taxon>Ascomycota</taxon>
        <taxon>Pezizomycotina</taxon>
        <taxon>Dothideomycetes</taxon>
        <taxon>Dothideomycetidae</taxon>
        <taxon>Capnodiales</taxon>
        <taxon>Piedraiaceae</taxon>
        <taxon>Piedraia</taxon>
    </lineage>
</organism>
<accession>A0A6A7C7K5</accession>
<reference evidence="2" key="1">
    <citation type="journal article" date="2020" name="Stud. Mycol.">
        <title>101 Dothideomycetes genomes: a test case for predicting lifestyles and emergence of pathogens.</title>
        <authorList>
            <person name="Haridas S."/>
            <person name="Albert R."/>
            <person name="Binder M."/>
            <person name="Bloem J."/>
            <person name="Labutti K."/>
            <person name="Salamov A."/>
            <person name="Andreopoulos B."/>
            <person name="Baker S."/>
            <person name="Barry K."/>
            <person name="Bills G."/>
            <person name="Bluhm B."/>
            <person name="Cannon C."/>
            <person name="Castanera R."/>
            <person name="Culley D."/>
            <person name="Daum C."/>
            <person name="Ezra D."/>
            <person name="Gonzalez J."/>
            <person name="Henrissat B."/>
            <person name="Kuo A."/>
            <person name="Liang C."/>
            <person name="Lipzen A."/>
            <person name="Lutzoni F."/>
            <person name="Magnuson J."/>
            <person name="Mondo S."/>
            <person name="Nolan M."/>
            <person name="Ohm R."/>
            <person name="Pangilinan J."/>
            <person name="Park H.-J."/>
            <person name="Ramirez L."/>
            <person name="Alfaro M."/>
            <person name="Sun H."/>
            <person name="Tritt A."/>
            <person name="Yoshinaga Y."/>
            <person name="Zwiers L.-H."/>
            <person name="Turgeon B."/>
            <person name="Goodwin S."/>
            <person name="Spatafora J."/>
            <person name="Crous P."/>
            <person name="Grigoriev I."/>
        </authorList>
    </citation>
    <scope>NUCLEOTIDE SEQUENCE</scope>
    <source>
        <strain evidence="2">CBS 480.64</strain>
    </source>
</reference>
<protein>
    <submittedName>
        <fullName evidence="2">Uncharacterized protein</fullName>
    </submittedName>
</protein>
<dbReference type="OrthoDB" id="5357075at2759"/>
<name>A0A6A7C7K5_9PEZI</name>
<evidence type="ECO:0000256" key="1">
    <source>
        <dbReference type="SAM" id="MobiDB-lite"/>
    </source>
</evidence>
<dbReference type="Proteomes" id="UP000799421">
    <property type="component" value="Unassembled WGS sequence"/>
</dbReference>
<dbReference type="EMBL" id="MU005960">
    <property type="protein sequence ID" value="KAF2863491.1"/>
    <property type="molecule type" value="Genomic_DNA"/>
</dbReference>
<dbReference type="AlphaFoldDB" id="A0A6A7C7K5"/>